<proteinExistence type="predicted"/>
<reference evidence="2 3" key="2">
    <citation type="journal article" date="2015" name="Genome Announc.">
        <title>Complete Genome Sequence of Hyperthermophilic Piezophilic Archaeon Palaeococcus pacificus DY20341T, Isolated from Deep-Sea Hydrothermal Sediments.</title>
        <authorList>
            <person name="Zeng X."/>
            <person name="Jebbar M."/>
            <person name="Shao Z."/>
        </authorList>
    </citation>
    <scope>NUCLEOTIDE SEQUENCE [LARGE SCALE GENOMIC DNA]</scope>
    <source>
        <strain evidence="2 3">DY20341</strain>
    </source>
</reference>
<dbReference type="EMBL" id="CP006019">
    <property type="protein sequence ID" value="AIF69103.1"/>
    <property type="molecule type" value="Genomic_DNA"/>
</dbReference>
<protein>
    <recommendedName>
        <fullName evidence="4">DUF340 domain-containing protein</fullName>
    </recommendedName>
</protein>
<keyword evidence="1" id="KW-0812">Transmembrane</keyword>
<evidence type="ECO:0008006" key="4">
    <source>
        <dbReference type="Google" id="ProtNLM"/>
    </source>
</evidence>
<dbReference type="RefSeq" id="WP_048164696.1">
    <property type="nucleotide sequence ID" value="NZ_CP006019.1"/>
</dbReference>
<dbReference type="OrthoDB" id="86270at2157"/>
<name>A0A075LX35_9EURY</name>
<reference evidence="3" key="1">
    <citation type="submission" date="2013-06" db="EMBL/GenBank/DDBJ databases">
        <title>Complete Genome Sequence of Hyperthermophilic Palaeococcus pacificus DY20341T, Isolated from a Deep-Sea Hydrothermal Sediments.</title>
        <authorList>
            <person name="Zeng X."/>
            <person name="Shao Z."/>
        </authorList>
    </citation>
    <scope>NUCLEOTIDE SEQUENCE [LARGE SCALE GENOMIC DNA]</scope>
    <source>
        <strain evidence="3">DY20341</strain>
    </source>
</reference>
<keyword evidence="1" id="KW-1133">Transmembrane helix</keyword>
<dbReference type="KEGG" id="ppac:PAP_03415"/>
<evidence type="ECO:0000313" key="2">
    <source>
        <dbReference type="EMBL" id="AIF69103.1"/>
    </source>
</evidence>
<dbReference type="STRING" id="1343739.PAP_03415"/>
<dbReference type="AlphaFoldDB" id="A0A075LX35"/>
<organism evidence="2 3">
    <name type="scientific">Palaeococcus pacificus DY20341</name>
    <dbReference type="NCBI Taxonomy" id="1343739"/>
    <lineage>
        <taxon>Archaea</taxon>
        <taxon>Methanobacteriati</taxon>
        <taxon>Methanobacteriota</taxon>
        <taxon>Thermococci</taxon>
        <taxon>Thermococcales</taxon>
        <taxon>Thermococcaceae</taxon>
        <taxon>Palaeococcus</taxon>
    </lineage>
</organism>
<keyword evidence="1" id="KW-0472">Membrane</keyword>
<dbReference type="GeneID" id="24841811"/>
<accession>A0A075LX35</accession>
<sequence length="81" mass="8802">MNIFIPLIAGVLLGKLILQKRPEINLDRPMSATLLLLIFFMGVEAGRVEINALNVLILSLLFATLTIGGSLAFAILLGVRR</sequence>
<keyword evidence="3" id="KW-1185">Reference proteome</keyword>
<dbReference type="Proteomes" id="UP000027981">
    <property type="component" value="Chromosome"/>
</dbReference>
<evidence type="ECO:0000313" key="3">
    <source>
        <dbReference type="Proteomes" id="UP000027981"/>
    </source>
</evidence>
<dbReference type="HOGENOM" id="CLU_190385_1_0_2"/>
<evidence type="ECO:0000256" key="1">
    <source>
        <dbReference type="SAM" id="Phobius"/>
    </source>
</evidence>
<dbReference type="eggNOG" id="arCOG05840">
    <property type="taxonomic scope" value="Archaea"/>
</dbReference>
<feature type="transmembrane region" description="Helical" evidence="1">
    <location>
        <begin position="55"/>
        <end position="79"/>
    </location>
</feature>
<gene>
    <name evidence="2" type="ORF">PAP_03415</name>
</gene>